<reference evidence="2 3" key="1">
    <citation type="submission" date="2023-09" db="EMBL/GenBank/DDBJ databases">
        <authorList>
            <person name="Rey-Velasco X."/>
        </authorList>
    </citation>
    <scope>NUCLEOTIDE SEQUENCE [LARGE SCALE GENOMIC DNA]</scope>
    <source>
        <strain evidence="2 3">P007</strain>
    </source>
</reference>
<evidence type="ECO:0000313" key="3">
    <source>
        <dbReference type="Proteomes" id="UP001250662"/>
    </source>
</evidence>
<gene>
    <name evidence="2" type="ORF">RM520_09680</name>
</gene>
<evidence type="ECO:0000313" key="2">
    <source>
        <dbReference type="EMBL" id="MDT0621898.1"/>
    </source>
</evidence>
<sequence>MKKNHKDKFKTPEGYFESFNERLMDKIVKEESIIPSSDGFYVPKDYFDNISTTIPNYTETKVIGLNSHRKYYAVAATIAVLIALTLFFTQNQETEYGFEDLVSAELDAYFLSNDMDLSSDDLAQVINIEEITMLDIIESEDPLGSEMILEYLDENVDEIEELNLDYEEFE</sequence>
<keyword evidence="1" id="KW-0812">Transmembrane</keyword>
<accession>A0ABU3BIB4</accession>
<feature type="transmembrane region" description="Helical" evidence="1">
    <location>
        <begin position="71"/>
        <end position="89"/>
    </location>
</feature>
<keyword evidence="3" id="KW-1185">Reference proteome</keyword>
<organism evidence="2 3">
    <name type="scientific">Croceitalea vernalis</name>
    <dbReference type="NCBI Taxonomy" id="3075599"/>
    <lineage>
        <taxon>Bacteria</taxon>
        <taxon>Pseudomonadati</taxon>
        <taxon>Bacteroidota</taxon>
        <taxon>Flavobacteriia</taxon>
        <taxon>Flavobacteriales</taxon>
        <taxon>Flavobacteriaceae</taxon>
        <taxon>Croceitalea</taxon>
    </lineage>
</organism>
<keyword evidence="1" id="KW-1133">Transmembrane helix</keyword>
<proteinExistence type="predicted"/>
<protein>
    <submittedName>
        <fullName evidence="2">Uncharacterized protein</fullName>
    </submittedName>
</protein>
<name>A0ABU3BIB4_9FLAO</name>
<dbReference type="EMBL" id="JAVRHU010000002">
    <property type="protein sequence ID" value="MDT0621898.1"/>
    <property type="molecule type" value="Genomic_DNA"/>
</dbReference>
<keyword evidence="1" id="KW-0472">Membrane</keyword>
<dbReference type="RefSeq" id="WP_311387873.1">
    <property type="nucleotide sequence ID" value="NZ_JAVRHU010000002.1"/>
</dbReference>
<evidence type="ECO:0000256" key="1">
    <source>
        <dbReference type="SAM" id="Phobius"/>
    </source>
</evidence>
<comment type="caution">
    <text evidence="2">The sequence shown here is derived from an EMBL/GenBank/DDBJ whole genome shotgun (WGS) entry which is preliminary data.</text>
</comment>
<dbReference type="Proteomes" id="UP001250662">
    <property type="component" value="Unassembled WGS sequence"/>
</dbReference>